<organism evidence="8 9">
    <name type="scientific">Klenkia sesuvii</name>
    <dbReference type="NCBI Taxonomy" id="3103137"/>
    <lineage>
        <taxon>Bacteria</taxon>
        <taxon>Bacillati</taxon>
        <taxon>Actinomycetota</taxon>
        <taxon>Actinomycetes</taxon>
        <taxon>Geodermatophilales</taxon>
        <taxon>Geodermatophilaceae</taxon>
        <taxon>Klenkia</taxon>
    </lineage>
</organism>
<comment type="caution">
    <text evidence="8">The sequence shown here is derived from an EMBL/GenBank/DDBJ whole genome shotgun (WGS) entry which is preliminary data.</text>
</comment>
<keyword evidence="2 5" id="KW-0101">Branched-chain amino acid catabolism</keyword>
<evidence type="ECO:0000256" key="1">
    <source>
        <dbReference type="ARBA" id="ARBA00009080"/>
    </source>
</evidence>
<dbReference type="Gene3D" id="1.10.1040.10">
    <property type="entry name" value="N-(1-d-carboxylethyl)-l-norvaline Dehydrogenase, domain 2"/>
    <property type="match status" value="1"/>
</dbReference>
<evidence type="ECO:0000256" key="3">
    <source>
        <dbReference type="ARBA" id="ARBA00023002"/>
    </source>
</evidence>
<name>A0ABU8DWF3_9ACTN</name>
<dbReference type="Pfam" id="PF14833">
    <property type="entry name" value="NAD_binding_11"/>
    <property type="match status" value="1"/>
</dbReference>
<dbReference type="InterPro" id="IPR015815">
    <property type="entry name" value="HIBADH-related"/>
</dbReference>
<dbReference type="InterPro" id="IPR036291">
    <property type="entry name" value="NAD(P)-bd_dom_sf"/>
</dbReference>
<gene>
    <name evidence="8" type="primary">mmsB</name>
    <name evidence="8" type="ORF">TEK04_15730</name>
</gene>
<dbReference type="Gene3D" id="3.40.50.720">
    <property type="entry name" value="NAD(P)-binding Rossmann-like Domain"/>
    <property type="match status" value="1"/>
</dbReference>
<comment type="pathway">
    <text evidence="5">Amino-acid degradation; L-valine degradation.</text>
</comment>
<dbReference type="SUPFAM" id="SSF51735">
    <property type="entry name" value="NAD(P)-binding Rossmann-fold domains"/>
    <property type="match status" value="1"/>
</dbReference>
<dbReference type="InterPro" id="IPR011548">
    <property type="entry name" value="HIBADH"/>
</dbReference>
<dbReference type="PROSITE" id="PS00895">
    <property type="entry name" value="3_HYDROXYISOBUT_DH"/>
    <property type="match status" value="1"/>
</dbReference>
<dbReference type="InterPro" id="IPR013328">
    <property type="entry name" value="6PGD_dom2"/>
</dbReference>
<evidence type="ECO:0000259" key="6">
    <source>
        <dbReference type="Pfam" id="PF03446"/>
    </source>
</evidence>
<keyword evidence="3 5" id="KW-0560">Oxidoreductase</keyword>
<protein>
    <recommendedName>
        <fullName evidence="5">3-hydroxyisobutyrate dehydrogenase</fullName>
        <shortName evidence="5">HIBADH</shortName>
        <ecNumber evidence="5">1.1.1.31</ecNumber>
    </recommendedName>
</protein>
<dbReference type="PIRSF" id="PIRSF000103">
    <property type="entry name" value="HIBADH"/>
    <property type="match status" value="1"/>
</dbReference>
<dbReference type="InterPro" id="IPR006115">
    <property type="entry name" value="6PGDH_NADP-bd"/>
</dbReference>
<evidence type="ECO:0000313" key="8">
    <source>
        <dbReference type="EMBL" id="MEI4273177.1"/>
    </source>
</evidence>
<dbReference type="EC" id="1.1.1.31" evidence="5"/>
<feature type="domain" description="3-hydroxyisobutyrate dehydrogenase-like NAD-binding" evidence="7">
    <location>
        <begin position="181"/>
        <end position="308"/>
    </location>
</feature>
<dbReference type="Proteomes" id="UP001361570">
    <property type="component" value="Unassembled WGS sequence"/>
</dbReference>
<evidence type="ECO:0000313" key="9">
    <source>
        <dbReference type="Proteomes" id="UP001361570"/>
    </source>
</evidence>
<evidence type="ECO:0000256" key="2">
    <source>
        <dbReference type="ARBA" id="ARBA00022456"/>
    </source>
</evidence>
<dbReference type="NCBIfam" id="TIGR01692">
    <property type="entry name" value="HIBADH"/>
    <property type="match status" value="1"/>
</dbReference>
<dbReference type="Pfam" id="PF03446">
    <property type="entry name" value="NAD_binding_2"/>
    <property type="match status" value="1"/>
</dbReference>
<comment type="catalytic activity">
    <reaction evidence="5">
        <text>3-hydroxy-2-methylpropanoate + NAD(+) = 2-methyl-3-oxopropanoate + NADH + H(+)</text>
        <dbReference type="Rhea" id="RHEA:17681"/>
        <dbReference type="ChEBI" id="CHEBI:11805"/>
        <dbReference type="ChEBI" id="CHEBI:15378"/>
        <dbReference type="ChEBI" id="CHEBI:57540"/>
        <dbReference type="ChEBI" id="CHEBI:57700"/>
        <dbReference type="ChEBI" id="CHEBI:57945"/>
        <dbReference type="EC" id="1.1.1.31"/>
    </reaction>
</comment>
<sequence>MTTTPAAEPAHRPVPAGASGVIAFIGLGNMGGPMAANLVRAGYRVQAFDLAEPALAAARDAGVTVATDAGEAARGADVVITMLPAGRHVLSTYSGGLLDAAPAGALFIDCSTIDVADARKAVEAAHAAGKRALDAPVSGGTTGATNGTLTFMVGGADADVDAARPVLEAMGRKIVHCGGSGAGQAAKLCNNMLLGIQMIGVAEAFVLAESLGLSQEALFEVSSTATGQCWALNTNCPVPGPVPTSPANRDYQGGFAVALMAKDLGLATTALDAGGLGSPLGRLAAQVYGDLATTDRAGQDFSTVINVLRERTATATQS</sequence>
<dbReference type="PANTHER" id="PTHR22981">
    <property type="entry name" value="3-HYDROXYISOBUTYRATE DEHYDROGENASE-RELATED"/>
    <property type="match status" value="1"/>
</dbReference>
<dbReference type="PANTHER" id="PTHR22981:SF7">
    <property type="entry name" value="3-HYDROXYISOBUTYRATE DEHYDROGENASE, MITOCHONDRIAL"/>
    <property type="match status" value="1"/>
</dbReference>
<evidence type="ECO:0000256" key="5">
    <source>
        <dbReference type="RuleBase" id="RU910714"/>
    </source>
</evidence>
<evidence type="ECO:0000259" key="7">
    <source>
        <dbReference type="Pfam" id="PF14833"/>
    </source>
</evidence>
<dbReference type="EMBL" id="JBAPLU010000017">
    <property type="protein sequence ID" value="MEI4273177.1"/>
    <property type="molecule type" value="Genomic_DNA"/>
</dbReference>
<reference evidence="8 9" key="1">
    <citation type="submission" date="2024-03" db="EMBL/GenBank/DDBJ databases">
        <title>Draft genome sequence of Klenkia sp. LSe6-5.</title>
        <authorList>
            <person name="Duangmal K."/>
            <person name="Chantavorakit T."/>
        </authorList>
    </citation>
    <scope>NUCLEOTIDE SEQUENCE [LARGE SCALE GENOMIC DNA]</scope>
    <source>
        <strain evidence="8 9">LSe6-5</strain>
    </source>
</reference>
<comment type="similarity">
    <text evidence="1 5">Belongs to the HIBADH-related family.</text>
</comment>
<keyword evidence="9" id="KW-1185">Reference proteome</keyword>
<dbReference type="InterPro" id="IPR008927">
    <property type="entry name" value="6-PGluconate_DH-like_C_sf"/>
</dbReference>
<feature type="domain" description="6-phosphogluconate dehydrogenase NADP-binding" evidence="6">
    <location>
        <begin position="22"/>
        <end position="178"/>
    </location>
</feature>
<accession>A0ABU8DWF3</accession>
<dbReference type="GO" id="GO:0008442">
    <property type="term" value="F:3-hydroxyisobutyrate dehydrogenase activity"/>
    <property type="evidence" value="ECO:0007669"/>
    <property type="project" value="UniProtKB-EC"/>
</dbReference>
<dbReference type="SUPFAM" id="SSF48179">
    <property type="entry name" value="6-phosphogluconate dehydrogenase C-terminal domain-like"/>
    <property type="match status" value="1"/>
</dbReference>
<dbReference type="RefSeq" id="WP_336405298.1">
    <property type="nucleotide sequence ID" value="NZ_JBAPLU010000017.1"/>
</dbReference>
<evidence type="ECO:0000256" key="4">
    <source>
        <dbReference type="ARBA" id="ARBA00023027"/>
    </source>
</evidence>
<proteinExistence type="inferred from homology"/>
<keyword evidence="4 5" id="KW-0520">NAD</keyword>
<dbReference type="InterPro" id="IPR029154">
    <property type="entry name" value="HIBADH-like_NADP-bd"/>
</dbReference>
<dbReference type="InterPro" id="IPR002204">
    <property type="entry name" value="3-OH-isobutyrate_DH-rel_CS"/>
</dbReference>